<organism evidence="3">
    <name type="scientific">Salix viminalis</name>
    <name type="common">Common osier</name>
    <name type="synonym">Basket willow</name>
    <dbReference type="NCBI Taxonomy" id="40686"/>
    <lineage>
        <taxon>Eukaryota</taxon>
        <taxon>Viridiplantae</taxon>
        <taxon>Streptophyta</taxon>
        <taxon>Embryophyta</taxon>
        <taxon>Tracheophyta</taxon>
        <taxon>Spermatophyta</taxon>
        <taxon>Magnoliopsida</taxon>
        <taxon>eudicotyledons</taxon>
        <taxon>Gunneridae</taxon>
        <taxon>Pentapetalae</taxon>
        <taxon>rosids</taxon>
        <taxon>fabids</taxon>
        <taxon>Malpighiales</taxon>
        <taxon>Salicaceae</taxon>
        <taxon>Saliceae</taxon>
        <taxon>Salix</taxon>
    </lineage>
</organism>
<evidence type="ECO:0000256" key="1">
    <source>
        <dbReference type="SAM" id="Phobius"/>
    </source>
</evidence>
<dbReference type="EMBL" id="CAADRP010002185">
    <property type="protein sequence ID" value="VFU63109.1"/>
    <property type="molecule type" value="Genomic_DNA"/>
</dbReference>
<name>A0A6N2N814_SALVM</name>
<reference evidence="3" key="1">
    <citation type="submission" date="2019-03" db="EMBL/GenBank/DDBJ databases">
        <authorList>
            <person name="Mank J."/>
            <person name="Almeida P."/>
        </authorList>
    </citation>
    <scope>NUCLEOTIDE SEQUENCE</scope>
    <source>
        <strain evidence="3">78183</strain>
    </source>
</reference>
<feature type="chain" id="PRO_5026984339" evidence="2">
    <location>
        <begin position="22"/>
        <end position="78"/>
    </location>
</feature>
<protein>
    <submittedName>
        <fullName evidence="3">Uncharacterized protein</fullName>
    </submittedName>
</protein>
<feature type="signal peptide" evidence="2">
    <location>
        <begin position="1"/>
        <end position="21"/>
    </location>
</feature>
<keyword evidence="1" id="KW-0472">Membrane</keyword>
<dbReference type="AlphaFoldDB" id="A0A6N2N814"/>
<keyword evidence="2" id="KW-0732">Signal</keyword>
<keyword evidence="1" id="KW-1133">Transmembrane helix</keyword>
<proteinExistence type="predicted"/>
<evidence type="ECO:0000313" key="3">
    <source>
        <dbReference type="EMBL" id="VFU63109.1"/>
    </source>
</evidence>
<feature type="transmembrane region" description="Helical" evidence="1">
    <location>
        <begin position="58"/>
        <end position="77"/>
    </location>
</feature>
<accession>A0A6N2N814</accession>
<gene>
    <name evidence="3" type="ORF">SVIM_LOCUS479977</name>
</gene>
<feature type="transmembrane region" description="Helical" evidence="1">
    <location>
        <begin position="31"/>
        <end position="51"/>
    </location>
</feature>
<keyword evidence="1" id="KW-0812">Transmembrane</keyword>
<evidence type="ECO:0000256" key="2">
    <source>
        <dbReference type="SAM" id="SignalP"/>
    </source>
</evidence>
<sequence>MVFSAGILSHLLAFLFPKLQPLPLQDSQCQAELYLQAFLLLGQCTMILTILQIIFYKTLLHYLGILASLGMLNLLILQ</sequence>